<dbReference type="RefSeq" id="WP_310224446.1">
    <property type="nucleotide sequence ID" value="NZ_JAVDSB010000001.1"/>
</dbReference>
<dbReference type="Proteomes" id="UP001267290">
    <property type="component" value="Unassembled WGS sequence"/>
</dbReference>
<dbReference type="PANTHER" id="PTHR48073:SF2">
    <property type="entry name" value="O-SUCCINYLBENZOATE SYNTHASE"/>
    <property type="match status" value="1"/>
</dbReference>
<keyword evidence="3 5" id="KW-0413">Isomerase</keyword>
<dbReference type="InterPro" id="IPR029065">
    <property type="entry name" value="Enolase_C-like"/>
</dbReference>
<keyword evidence="2" id="KW-0479">Metal-binding</keyword>
<dbReference type="Gene3D" id="3.30.390.10">
    <property type="entry name" value="Enolase-like, N-terminal domain"/>
    <property type="match status" value="1"/>
</dbReference>
<dbReference type="InterPro" id="IPR013341">
    <property type="entry name" value="Mandelate_racemase_N_dom"/>
</dbReference>
<sequence length="383" mass="41157">MRSIIANIELYPVLVPYRRVFTLGNGATNKTNDAGKPVLFVRMETNDGLVGWGEQRAEPRWSYETIETMVAVIQHHLAPLAIGLSPYEVNVFHKRAEEALSVSVSNGMPFARAAIDMAFHDLAGKMAGLPLHALLGGAITTEVPLCSAIGVNQPEVMAEQARESSHYSAYKIKISGDVRGDLKRLQAILKVAGNKPLWLDANQSYTPSTMVQLLEAIRGFPSVVCVEQPVKSSDWSGMTAIRQRSRLPIAIDEGSFSAMDLAKVIGMEAADMVVLKICKSAGIRKCMETAAVAKANGIELLGSGLTDCGVAFAASIHMFSTLELALPAELNGPELLQDMLVKGLDIRGSVAQVPTAPGLGVEPEVDKLRELLVKSLGIIKISE</sequence>
<dbReference type="Pfam" id="PF02746">
    <property type="entry name" value="MR_MLE_N"/>
    <property type="match status" value="1"/>
</dbReference>
<dbReference type="EMBL" id="JAVDSB010000001">
    <property type="protein sequence ID" value="MDR6550082.1"/>
    <property type="molecule type" value="Genomic_DNA"/>
</dbReference>
<dbReference type="SUPFAM" id="SSF54826">
    <property type="entry name" value="Enolase N-terminal domain-like"/>
    <property type="match status" value="1"/>
</dbReference>
<dbReference type="SFLD" id="SFLDG00180">
    <property type="entry name" value="muconate_cycloisomerase"/>
    <property type="match status" value="1"/>
</dbReference>
<dbReference type="InterPro" id="IPR029017">
    <property type="entry name" value="Enolase-like_N"/>
</dbReference>
<dbReference type="GO" id="GO:0018849">
    <property type="term" value="F:muconate cycloisomerase activity"/>
    <property type="evidence" value="ECO:0007669"/>
    <property type="project" value="UniProtKB-EC"/>
</dbReference>
<dbReference type="PANTHER" id="PTHR48073">
    <property type="entry name" value="O-SUCCINYLBENZOATE SYNTHASE-RELATED"/>
    <property type="match status" value="1"/>
</dbReference>
<organism evidence="5 6">
    <name type="scientific">Paenibacillus qinlingensis</name>
    <dbReference type="NCBI Taxonomy" id="1837343"/>
    <lineage>
        <taxon>Bacteria</taxon>
        <taxon>Bacillati</taxon>
        <taxon>Bacillota</taxon>
        <taxon>Bacilli</taxon>
        <taxon>Bacillales</taxon>
        <taxon>Paenibacillaceae</taxon>
        <taxon>Paenibacillus</taxon>
    </lineage>
</organism>
<reference evidence="5 6" key="1">
    <citation type="submission" date="2023-07" db="EMBL/GenBank/DDBJ databases">
        <title>Sorghum-associated microbial communities from plants grown in Nebraska, USA.</title>
        <authorList>
            <person name="Schachtman D."/>
        </authorList>
    </citation>
    <scope>NUCLEOTIDE SEQUENCE [LARGE SCALE GENOMIC DNA]</scope>
    <source>
        <strain evidence="5 6">CC258</strain>
    </source>
</reference>
<dbReference type="EC" id="5.5.1.1" evidence="5"/>
<protein>
    <submittedName>
        <fullName evidence="5">Muconate cycloisomerase</fullName>
        <ecNumber evidence="5">5.5.1.1</ecNumber>
    </submittedName>
</protein>
<dbReference type="InterPro" id="IPR036849">
    <property type="entry name" value="Enolase-like_C_sf"/>
</dbReference>
<comment type="similarity">
    <text evidence="1">Belongs to the mandelate racemase/muconate lactonizing enzyme family.</text>
</comment>
<comment type="caution">
    <text evidence="5">The sequence shown here is derived from an EMBL/GenBank/DDBJ whole genome shotgun (WGS) entry which is preliminary data.</text>
</comment>
<dbReference type="Pfam" id="PF13378">
    <property type="entry name" value="MR_MLE_C"/>
    <property type="match status" value="1"/>
</dbReference>
<evidence type="ECO:0000256" key="2">
    <source>
        <dbReference type="ARBA" id="ARBA00022723"/>
    </source>
</evidence>
<dbReference type="InterPro" id="IPR013342">
    <property type="entry name" value="Mandelate_racemase_C"/>
</dbReference>
<evidence type="ECO:0000313" key="5">
    <source>
        <dbReference type="EMBL" id="MDR6550082.1"/>
    </source>
</evidence>
<gene>
    <name evidence="5" type="ORF">J2736_001265</name>
</gene>
<dbReference type="Gene3D" id="3.20.20.120">
    <property type="entry name" value="Enolase-like C-terminal domain"/>
    <property type="match status" value="1"/>
</dbReference>
<proteinExistence type="inferred from homology"/>
<evidence type="ECO:0000256" key="3">
    <source>
        <dbReference type="ARBA" id="ARBA00023235"/>
    </source>
</evidence>
<feature type="domain" description="Mandelate racemase/muconate lactonizing enzyme C-terminal" evidence="4">
    <location>
        <begin position="154"/>
        <end position="248"/>
    </location>
</feature>
<dbReference type="SFLD" id="SFLDS00001">
    <property type="entry name" value="Enolase"/>
    <property type="match status" value="1"/>
</dbReference>
<name>A0ABU1NSU8_9BACL</name>
<evidence type="ECO:0000256" key="1">
    <source>
        <dbReference type="ARBA" id="ARBA00008031"/>
    </source>
</evidence>
<evidence type="ECO:0000313" key="6">
    <source>
        <dbReference type="Proteomes" id="UP001267290"/>
    </source>
</evidence>
<dbReference type="SUPFAM" id="SSF51604">
    <property type="entry name" value="Enolase C-terminal domain-like"/>
    <property type="match status" value="1"/>
</dbReference>
<keyword evidence="6" id="KW-1185">Reference proteome</keyword>
<evidence type="ECO:0000259" key="4">
    <source>
        <dbReference type="SMART" id="SM00922"/>
    </source>
</evidence>
<accession>A0ABU1NSU8</accession>
<dbReference type="SMART" id="SM00922">
    <property type="entry name" value="MR_MLE"/>
    <property type="match status" value="1"/>
</dbReference>